<protein>
    <submittedName>
        <fullName evidence="1">Uncharacterized protein</fullName>
    </submittedName>
</protein>
<keyword evidence="2" id="KW-1185">Reference proteome</keyword>
<evidence type="ECO:0000313" key="2">
    <source>
        <dbReference type="Proteomes" id="UP000489600"/>
    </source>
</evidence>
<gene>
    <name evidence="1" type="ORF">ANE_LOCUS12798</name>
</gene>
<dbReference type="AlphaFoldDB" id="A0A565BNA9"/>
<proteinExistence type="predicted"/>
<dbReference type="EMBL" id="CABITT030000004">
    <property type="protein sequence ID" value="VVB02354.1"/>
    <property type="molecule type" value="Genomic_DNA"/>
</dbReference>
<evidence type="ECO:0000313" key="1">
    <source>
        <dbReference type="EMBL" id="VVB02354.1"/>
    </source>
</evidence>
<dbReference type="OrthoDB" id="1133196at2759"/>
<reference evidence="1" key="1">
    <citation type="submission" date="2019-07" db="EMBL/GenBank/DDBJ databases">
        <authorList>
            <person name="Dittberner H."/>
        </authorList>
    </citation>
    <scope>NUCLEOTIDE SEQUENCE [LARGE SCALE GENOMIC DNA]</scope>
</reference>
<organism evidence="1 2">
    <name type="scientific">Arabis nemorensis</name>
    <dbReference type="NCBI Taxonomy" id="586526"/>
    <lineage>
        <taxon>Eukaryota</taxon>
        <taxon>Viridiplantae</taxon>
        <taxon>Streptophyta</taxon>
        <taxon>Embryophyta</taxon>
        <taxon>Tracheophyta</taxon>
        <taxon>Spermatophyta</taxon>
        <taxon>Magnoliopsida</taxon>
        <taxon>eudicotyledons</taxon>
        <taxon>Gunneridae</taxon>
        <taxon>Pentapetalae</taxon>
        <taxon>rosids</taxon>
        <taxon>malvids</taxon>
        <taxon>Brassicales</taxon>
        <taxon>Brassicaceae</taxon>
        <taxon>Arabideae</taxon>
        <taxon>Arabis</taxon>
    </lineage>
</organism>
<name>A0A565BNA9_9BRAS</name>
<accession>A0A565BNA9</accession>
<dbReference type="Proteomes" id="UP000489600">
    <property type="component" value="Unassembled WGS sequence"/>
</dbReference>
<sequence length="189" mass="20978">MVQSTINDLEKDPMEQRSILRLELAPLITVDVNKGKGLVFDYDSAASSDPKEMKPGPKDRILSDAIKAGDAMTWKPKPIHTASAEVDQLSATSSFSIGSTVQRAGIFCASSSGTKEKGVKLRRRPNKSRRKPREWSLMISVFISVSERLRNYRRALNRWKRVNSTNSKERINLTASAGGGILCLKTLFP</sequence>
<comment type="caution">
    <text evidence="1">The sequence shown here is derived from an EMBL/GenBank/DDBJ whole genome shotgun (WGS) entry which is preliminary data.</text>
</comment>